<organism evidence="2 3">
    <name type="scientific">Rubroshorea leprosula</name>
    <dbReference type="NCBI Taxonomy" id="152421"/>
    <lineage>
        <taxon>Eukaryota</taxon>
        <taxon>Viridiplantae</taxon>
        <taxon>Streptophyta</taxon>
        <taxon>Embryophyta</taxon>
        <taxon>Tracheophyta</taxon>
        <taxon>Spermatophyta</taxon>
        <taxon>Magnoliopsida</taxon>
        <taxon>eudicotyledons</taxon>
        <taxon>Gunneridae</taxon>
        <taxon>Pentapetalae</taxon>
        <taxon>rosids</taxon>
        <taxon>malvids</taxon>
        <taxon>Malvales</taxon>
        <taxon>Dipterocarpaceae</taxon>
        <taxon>Rubroshorea</taxon>
    </lineage>
</organism>
<protein>
    <submittedName>
        <fullName evidence="2">Uncharacterized protein</fullName>
    </submittedName>
</protein>
<keyword evidence="1" id="KW-0732">Signal</keyword>
<evidence type="ECO:0000256" key="1">
    <source>
        <dbReference type="SAM" id="SignalP"/>
    </source>
</evidence>
<reference evidence="2 3" key="1">
    <citation type="journal article" date="2021" name="Commun. Biol.">
        <title>The genome of Shorea leprosula (Dipterocarpaceae) highlights the ecological relevance of drought in aseasonal tropical rainforests.</title>
        <authorList>
            <person name="Ng K.K.S."/>
            <person name="Kobayashi M.J."/>
            <person name="Fawcett J.A."/>
            <person name="Hatakeyama M."/>
            <person name="Paape T."/>
            <person name="Ng C.H."/>
            <person name="Ang C.C."/>
            <person name="Tnah L.H."/>
            <person name="Lee C.T."/>
            <person name="Nishiyama T."/>
            <person name="Sese J."/>
            <person name="O'Brien M.J."/>
            <person name="Copetti D."/>
            <person name="Mohd Noor M.I."/>
            <person name="Ong R.C."/>
            <person name="Putra M."/>
            <person name="Sireger I.Z."/>
            <person name="Indrioko S."/>
            <person name="Kosugi Y."/>
            <person name="Izuno A."/>
            <person name="Isagi Y."/>
            <person name="Lee S.L."/>
            <person name="Shimizu K.K."/>
        </authorList>
    </citation>
    <scope>NUCLEOTIDE SEQUENCE [LARGE SCALE GENOMIC DNA]</scope>
    <source>
        <strain evidence="2">214</strain>
    </source>
</reference>
<dbReference type="AlphaFoldDB" id="A0AAV5J4J0"/>
<evidence type="ECO:0000313" key="2">
    <source>
        <dbReference type="EMBL" id="GKV06914.1"/>
    </source>
</evidence>
<dbReference type="Proteomes" id="UP001054252">
    <property type="component" value="Unassembled WGS sequence"/>
</dbReference>
<name>A0AAV5J4J0_9ROSI</name>
<evidence type="ECO:0000313" key="3">
    <source>
        <dbReference type="Proteomes" id="UP001054252"/>
    </source>
</evidence>
<sequence>MDRPILSFALLFWLGSFNCFHFPCGAMSMSLFDISSLTGLSCTEEEISALLAMPLGVEYDHKDLKPSYLAFMRSACDHKILRIKLELENHSSQEGDLKGMVGRETMKGTWRQA</sequence>
<proteinExistence type="predicted"/>
<accession>A0AAV5J4J0</accession>
<feature type="signal peptide" evidence="1">
    <location>
        <begin position="1"/>
        <end position="19"/>
    </location>
</feature>
<keyword evidence="3" id="KW-1185">Reference proteome</keyword>
<gene>
    <name evidence="2" type="ORF">SLEP1_g18732</name>
</gene>
<comment type="caution">
    <text evidence="2">The sequence shown here is derived from an EMBL/GenBank/DDBJ whole genome shotgun (WGS) entry which is preliminary data.</text>
</comment>
<feature type="chain" id="PRO_5043820272" evidence="1">
    <location>
        <begin position="20"/>
        <end position="113"/>
    </location>
</feature>
<dbReference type="EMBL" id="BPVZ01000026">
    <property type="protein sequence ID" value="GKV06914.1"/>
    <property type="molecule type" value="Genomic_DNA"/>
</dbReference>